<organism evidence="3 4">
    <name type="scientific">Actinoplanes sandaracinus</name>
    <dbReference type="NCBI Taxonomy" id="3045177"/>
    <lineage>
        <taxon>Bacteria</taxon>
        <taxon>Bacillati</taxon>
        <taxon>Actinomycetota</taxon>
        <taxon>Actinomycetes</taxon>
        <taxon>Micromonosporales</taxon>
        <taxon>Micromonosporaceae</taxon>
        <taxon>Actinoplanes</taxon>
    </lineage>
</organism>
<dbReference type="Proteomes" id="UP001241758">
    <property type="component" value="Unassembled WGS sequence"/>
</dbReference>
<protein>
    <submittedName>
        <fullName evidence="3">CU044_5270 family protein</fullName>
    </submittedName>
</protein>
<dbReference type="EMBL" id="JASCTH010000045">
    <property type="protein sequence ID" value="MDI6105444.1"/>
    <property type="molecule type" value="Genomic_DNA"/>
</dbReference>
<evidence type="ECO:0000256" key="2">
    <source>
        <dbReference type="SAM" id="Phobius"/>
    </source>
</evidence>
<keyword evidence="4" id="KW-1185">Reference proteome</keyword>
<dbReference type="NCBIfam" id="NF038083">
    <property type="entry name" value="CU044_5270_fam"/>
    <property type="match status" value="1"/>
</dbReference>
<evidence type="ECO:0000313" key="3">
    <source>
        <dbReference type="EMBL" id="MDI6105444.1"/>
    </source>
</evidence>
<dbReference type="InterPro" id="IPR047789">
    <property type="entry name" value="CU044_5270-like"/>
</dbReference>
<feature type="transmembrane region" description="Helical" evidence="2">
    <location>
        <begin position="49"/>
        <end position="71"/>
    </location>
</feature>
<evidence type="ECO:0000256" key="1">
    <source>
        <dbReference type="SAM" id="MobiDB-lite"/>
    </source>
</evidence>
<comment type="caution">
    <text evidence="3">The sequence shown here is derived from an EMBL/GenBank/DDBJ whole genome shotgun (WGS) entry which is preliminary data.</text>
</comment>
<keyword evidence="2" id="KW-0812">Transmembrane</keyword>
<evidence type="ECO:0000313" key="4">
    <source>
        <dbReference type="Proteomes" id="UP001241758"/>
    </source>
</evidence>
<proteinExistence type="predicted"/>
<keyword evidence="2" id="KW-0472">Membrane</keyword>
<reference evidence="3 4" key="1">
    <citation type="submission" date="2023-05" db="EMBL/GenBank/DDBJ databases">
        <title>Actinoplanes sp. NEAU-A12 genome sequencing.</title>
        <authorList>
            <person name="Wang Z.-S."/>
        </authorList>
    </citation>
    <scope>NUCLEOTIDE SEQUENCE [LARGE SCALE GENOMIC DNA]</scope>
    <source>
        <strain evidence="3 4">NEAU-A12</strain>
    </source>
</reference>
<gene>
    <name evidence="3" type="ORF">QLQ12_43365</name>
</gene>
<feature type="region of interest" description="Disordered" evidence="1">
    <location>
        <begin position="13"/>
        <end position="32"/>
    </location>
</feature>
<sequence length="336" mass="36437">MIPSLTRDVRRLLGSADPTDGRPLTTAPDRRADLDRILAGPQPRQTRPVVLRLVASAAALVLLALIGLPFVPMPRPAYAATPPPLQYTGAAGSARQLLTEIAQKAAAAPEPARTGDYEHLVIQSWSLWTQVDGERVTSAIIPSRAESWRGPDNSGRRTTRYEEPQFTSTSSEWLWRAQNLLGDALDPWHEDYPAGQFPAMWAAQPPAGDLDAWLHVGHPKENGPYETIVAVTDLARERLLTPATWAAALRIVAQLPGLTYDGTGTDRAGRVGAAFSMTTDRSGLPTRHTLILDLTTGSLLGYEQMLTTAAGKLNVQTPAVIGYETYLTADYTAFPK</sequence>
<name>A0ABT6X0D3_9ACTN</name>
<keyword evidence="2" id="KW-1133">Transmembrane helix</keyword>
<accession>A0ABT6X0D3</accession>
<dbReference type="RefSeq" id="WP_282766908.1">
    <property type="nucleotide sequence ID" value="NZ_JASCTH010000045.1"/>
</dbReference>